<sequence>MSFTQDELQALNSILEQRLSAHRRELERSLDHRFNAMRREFEQRLVTLNQELLRVIPRHLNIQQARMKEALGQVTSSLREGVKQSQEQGLERHEERQQIQFQQALENSLAAQLLAIEELIKQYVPEQDTTLQGMPQAPEFEFGAEYDAIELQTEISWDDMASVVDKVVEQRLTTTSDSLQERLLEVQNYLAVQMQSLHADLLQHLPSFPNGMTSIQEIFSSIQQLEHIIESMQVAMNANHALLSNRIYHHQQLPLERAHTNNHTPRPPSFSSNIKKSSFPLLTEHDEEEDEHTESSQEL</sequence>
<evidence type="ECO:0000313" key="3">
    <source>
        <dbReference type="Proteomes" id="UP000612362"/>
    </source>
</evidence>
<evidence type="ECO:0000313" key="2">
    <source>
        <dbReference type="EMBL" id="GHO42710.1"/>
    </source>
</evidence>
<accession>A0A8J3MRW4</accession>
<evidence type="ECO:0000256" key="1">
    <source>
        <dbReference type="SAM" id="MobiDB-lite"/>
    </source>
</evidence>
<dbReference type="AlphaFoldDB" id="A0A8J3MRW4"/>
<gene>
    <name evidence="2" type="ORF">KSX_08730</name>
</gene>
<name>A0A8J3MRW4_9CHLR</name>
<comment type="caution">
    <text evidence="2">The sequence shown here is derived from an EMBL/GenBank/DDBJ whole genome shotgun (WGS) entry which is preliminary data.</text>
</comment>
<feature type="compositionally biased region" description="Polar residues" evidence="1">
    <location>
        <begin position="261"/>
        <end position="276"/>
    </location>
</feature>
<proteinExistence type="predicted"/>
<dbReference type="RefSeq" id="WP_220192221.1">
    <property type="nucleotide sequence ID" value="NZ_BNJF01000001.1"/>
</dbReference>
<dbReference type="Proteomes" id="UP000612362">
    <property type="component" value="Unassembled WGS sequence"/>
</dbReference>
<protein>
    <submittedName>
        <fullName evidence="2">Uncharacterized protein</fullName>
    </submittedName>
</protein>
<feature type="region of interest" description="Disordered" evidence="1">
    <location>
        <begin position="258"/>
        <end position="299"/>
    </location>
</feature>
<reference evidence="2" key="1">
    <citation type="submission" date="2020-10" db="EMBL/GenBank/DDBJ databases">
        <title>Taxonomic study of unclassified bacteria belonging to the class Ktedonobacteria.</title>
        <authorList>
            <person name="Yabe S."/>
            <person name="Wang C.M."/>
            <person name="Zheng Y."/>
            <person name="Sakai Y."/>
            <person name="Cavaletti L."/>
            <person name="Monciardini P."/>
            <person name="Donadio S."/>
        </authorList>
    </citation>
    <scope>NUCLEOTIDE SEQUENCE</scope>
    <source>
        <strain evidence="2">SOSP1-1</strain>
    </source>
</reference>
<dbReference type="EMBL" id="BNJF01000001">
    <property type="protein sequence ID" value="GHO42710.1"/>
    <property type="molecule type" value="Genomic_DNA"/>
</dbReference>
<organism evidence="2 3">
    <name type="scientific">Ktedonospora formicarum</name>
    <dbReference type="NCBI Taxonomy" id="2778364"/>
    <lineage>
        <taxon>Bacteria</taxon>
        <taxon>Bacillati</taxon>
        <taxon>Chloroflexota</taxon>
        <taxon>Ktedonobacteria</taxon>
        <taxon>Ktedonobacterales</taxon>
        <taxon>Ktedonobacteraceae</taxon>
        <taxon>Ktedonospora</taxon>
    </lineage>
</organism>
<keyword evidence="3" id="KW-1185">Reference proteome</keyword>